<sequence>MKPLLNSSFIVNSVFFLFLFLPNNMFGSLIQVILTVFIILINPNKSVGFKNFSFQLSKLLFFFAISLAFLHTFLGNYGFFFQSVFKLFYLIFLVVFFPIASRSEISDKLIFLASFFIFFTQIAYIIGLTSIVNFIDTYYTSEGYFNSSEIQATSTEIVDLFNLRFGGIYRNSNQAGRIISLLFLILILNRRKKPWGKIAFASIGTMMISLLLTGSRTAFLVVIFILLYYLVFILKKRIIGFIAIAVIAIIPFVNLGNRILDFSELSGKKDSGSFTSKKEFLFSYVSEAIEKRPGDLVFGRFNIDNIYKNYGQRITTFDSEIGYLLHSVGLLGILSILFFYLVIFQKASLNTRMIFVMLLWSITSTVLTNFRFSLLFIFVLSLYYEFKESRSIITSTKHLN</sequence>
<feature type="transmembrane region" description="Helical" evidence="1">
    <location>
        <begin position="241"/>
        <end position="260"/>
    </location>
</feature>
<gene>
    <name evidence="2" type="ORF">ULVI_12625</name>
</gene>
<evidence type="ECO:0000256" key="1">
    <source>
        <dbReference type="SAM" id="Phobius"/>
    </source>
</evidence>
<reference evidence="2 3" key="1">
    <citation type="submission" date="2016-02" db="EMBL/GenBank/DDBJ databases">
        <title>Ulvibacter sp. LPB0005, isolated from Thais luteostoma.</title>
        <authorList>
            <person name="Shin S.-K."/>
            <person name="Yi H."/>
        </authorList>
    </citation>
    <scope>NUCLEOTIDE SEQUENCE [LARGE SCALE GENOMIC DNA]</scope>
    <source>
        <strain evidence="2 3">LPB0005</strain>
    </source>
</reference>
<keyword evidence="1" id="KW-1133">Transmembrane helix</keyword>
<keyword evidence="1" id="KW-0472">Membrane</keyword>
<dbReference type="Proteomes" id="UP000077013">
    <property type="component" value="Unassembled WGS sequence"/>
</dbReference>
<feature type="transmembrane region" description="Helical" evidence="1">
    <location>
        <begin position="79"/>
        <end position="97"/>
    </location>
</feature>
<feature type="transmembrane region" description="Helical" evidence="1">
    <location>
        <begin position="355"/>
        <end position="384"/>
    </location>
</feature>
<feature type="transmembrane region" description="Helical" evidence="1">
    <location>
        <begin position="168"/>
        <end position="188"/>
    </location>
</feature>
<feature type="transmembrane region" description="Helical" evidence="1">
    <location>
        <begin position="109"/>
        <end position="135"/>
    </location>
</feature>
<keyword evidence="1" id="KW-0812">Transmembrane</keyword>
<organism evidence="2 3">
    <name type="scientific">Cochleicola gelatinilyticus</name>
    <dbReference type="NCBI Taxonomy" id="1763537"/>
    <lineage>
        <taxon>Bacteria</taxon>
        <taxon>Pseudomonadati</taxon>
        <taxon>Bacteroidota</taxon>
        <taxon>Flavobacteriia</taxon>
        <taxon>Flavobacteriales</taxon>
        <taxon>Flavobacteriaceae</taxon>
        <taxon>Cochleicola</taxon>
    </lineage>
</organism>
<evidence type="ECO:0000313" key="3">
    <source>
        <dbReference type="Proteomes" id="UP000077013"/>
    </source>
</evidence>
<feature type="transmembrane region" description="Helical" evidence="1">
    <location>
        <begin position="323"/>
        <end position="343"/>
    </location>
</feature>
<keyword evidence="3" id="KW-1185">Reference proteome</keyword>
<dbReference type="OrthoDB" id="9977997at2"/>
<feature type="transmembrane region" description="Helical" evidence="1">
    <location>
        <begin position="15"/>
        <end position="40"/>
    </location>
</feature>
<dbReference type="EMBL" id="LRXL01000049">
    <property type="protein sequence ID" value="OAB77341.1"/>
    <property type="molecule type" value="Genomic_DNA"/>
</dbReference>
<feature type="transmembrane region" description="Helical" evidence="1">
    <location>
        <begin position="218"/>
        <end position="234"/>
    </location>
</feature>
<feature type="transmembrane region" description="Helical" evidence="1">
    <location>
        <begin position="52"/>
        <end position="73"/>
    </location>
</feature>
<accession>A0A167G8W6</accession>
<protein>
    <recommendedName>
        <fullName evidence="4">Polysaccharide polymerase</fullName>
    </recommendedName>
</protein>
<proteinExistence type="predicted"/>
<dbReference type="STRING" id="1763537.ULVI_12625"/>
<evidence type="ECO:0000313" key="2">
    <source>
        <dbReference type="EMBL" id="OAB77341.1"/>
    </source>
</evidence>
<name>A0A167G8W6_9FLAO</name>
<comment type="caution">
    <text evidence="2">The sequence shown here is derived from an EMBL/GenBank/DDBJ whole genome shotgun (WGS) entry which is preliminary data.</text>
</comment>
<evidence type="ECO:0008006" key="4">
    <source>
        <dbReference type="Google" id="ProtNLM"/>
    </source>
</evidence>
<dbReference type="AlphaFoldDB" id="A0A167G8W6"/>